<dbReference type="Pfam" id="PF08538">
    <property type="entry name" value="DUF1749"/>
    <property type="match status" value="1"/>
</dbReference>
<dbReference type="InterPro" id="IPR013744">
    <property type="entry name" value="SidJ"/>
</dbReference>
<dbReference type="SUPFAM" id="SSF53474">
    <property type="entry name" value="alpha/beta-Hydrolases"/>
    <property type="match status" value="1"/>
</dbReference>
<comment type="caution">
    <text evidence="1">The sequence shown here is derived from an EMBL/GenBank/DDBJ whole genome shotgun (WGS) entry which is preliminary data.</text>
</comment>
<dbReference type="AlphaFoldDB" id="A0AAN6Y7I0"/>
<evidence type="ECO:0000313" key="1">
    <source>
        <dbReference type="EMBL" id="KAK4212776.1"/>
    </source>
</evidence>
<sequence length="339" mass="36821">MTTTRPFTVTVHSFKGKGGHNLTAYERHVDALDARSESRTSIEGQDAGSKATNALIFIGGLTSGPHMTEIDFLVDNAKIVALGYSVWELHMRSSYSGFGFSSLANDAEDIASLVEYLRARQKGKVVLVGTSTGCQDVLSYASTLARKRGANTKVDGYVLLNPVSDREFAAFALPHDILEESIAAAKSMIDAGEGDEIIPRKLLPPVFSSPVSAYRWWSLAAKGGDDDFFSSDMTDEEICKKFESVKNRPIIFLPGEKDEMVPPTVDREALLDRWIAAVTRIDSAEGGGAASESWCKTDITRCLSGFIPGGDHLLSERAAREWAGERVAQFLACLEKSAL</sequence>
<dbReference type="InterPro" id="IPR029058">
    <property type="entry name" value="AB_hydrolase_fold"/>
</dbReference>
<name>A0AAN6Y7I0_9PEZI</name>
<dbReference type="EMBL" id="MU858121">
    <property type="protein sequence ID" value="KAK4212776.1"/>
    <property type="molecule type" value="Genomic_DNA"/>
</dbReference>
<dbReference type="Proteomes" id="UP001301769">
    <property type="component" value="Unassembled WGS sequence"/>
</dbReference>
<keyword evidence="2" id="KW-1185">Reference proteome</keyword>
<accession>A0AAN6Y7I0</accession>
<protein>
    <submittedName>
        <fullName evidence="1">Esterase lipase</fullName>
    </submittedName>
</protein>
<reference evidence="1" key="2">
    <citation type="submission" date="2023-05" db="EMBL/GenBank/DDBJ databases">
        <authorList>
            <consortium name="Lawrence Berkeley National Laboratory"/>
            <person name="Steindorff A."/>
            <person name="Hensen N."/>
            <person name="Bonometti L."/>
            <person name="Westerberg I."/>
            <person name="Brannstrom I.O."/>
            <person name="Guillou S."/>
            <person name="Cros-Aarteil S."/>
            <person name="Calhoun S."/>
            <person name="Haridas S."/>
            <person name="Kuo A."/>
            <person name="Mondo S."/>
            <person name="Pangilinan J."/>
            <person name="Riley R."/>
            <person name="Labutti K."/>
            <person name="Andreopoulos B."/>
            <person name="Lipzen A."/>
            <person name="Chen C."/>
            <person name="Yanf M."/>
            <person name="Daum C."/>
            <person name="Ng V."/>
            <person name="Clum A."/>
            <person name="Ohm R."/>
            <person name="Martin F."/>
            <person name="Silar P."/>
            <person name="Natvig D."/>
            <person name="Lalanne C."/>
            <person name="Gautier V."/>
            <person name="Ament-Velasquez S.L."/>
            <person name="Kruys A."/>
            <person name="Hutchinson M.I."/>
            <person name="Powell A.J."/>
            <person name="Barry K."/>
            <person name="Miller A.N."/>
            <person name="Grigoriev I.V."/>
            <person name="Debuchy R."/>
            <person name="Gladieux P."/>
            <person name="Thoren M.H."/>
            <person name="Johannesson H."/>
        </authorList>
    </citation>
    <scope>NUCLEOTIDE SEQUENCE</scope>
    <source>
        <strain evidence="1">PSN293</strain>
    </source>
</reference>
<proteinExistence type="predicted"/>
<evidence type="ECO:0000313" key="2">
    <source>
        <dbReference type="Proteomes" id="UP001301769"/>
    </source>
</evidence>
<dbReference type="PANTHER" id="PTHR31591">
    <property type="entry name" value="UPF0613 PROTEIN PB24D3.06C"/>
    <property type="match status" value="1"/>
</dbReference>
<dbReference type="Gene3D" id="3.40.50.1820">
    <property type="entry name" value="alpha/beta hydrolase"/>
    <property type="match status" value="1"/>
</dbReference>
<organism evidence="1 2">
    <name type="scientific">Rhypophila decipiens</name>
    <dbReference type="NCBI Taxonomy" id="261697"/>
    <lineage>
        <taxon>Eukaryota</taxon>
        <taxon>Fungi</taxon>
        <taxon>Dikarya</taxon>
        <taxon>Ascomycota</taxon>
        <taxon>Pezizomycotina</taxon>
        <taxon>Sordariomycetes</taxon>
        <taxon>Sordariomycetidae</taxon>
        <taxon>Sordariales</taxon>
        <taxon>Naviculisporaceae</taxon>
        <taxon>Rhypophila</taxon>
    </lineage>
</organism>
<dbReference type="PANTHER" id="PTHR31591:SF7">
    <property type="entry name" value="DUF1749-DOMAIN-CONTAINING PROTEIN"/>
    <property type="match status" value="1"/>
</dbReference>
<gene>
    <name evidence="1" type="ORF">QBC37DRAFT_186856</name>
</gene>
<reference evidence="1" key="1">
    <citation type="journal article" date="2023" name="Mol. Phylogenet. Evol.">
        <title>Genome-scale phylogeny and comparative genomics of the fungal order Sordariales.</title>
        <authorList>
            <person name="Hensen N."/>
            <person name="Bonometti L."/>
            <person name="Westerberg I."/>
            <person name="Brannstrom I.O."/>
            <person name="Guillou S."/>
            <person name="Cros-Aarteil S."/>
            <person name="Calhoun S."/>
            <person name="Haridas S."/>
            <person name="Kuo A."/>
            <person name="Mondo S."/>
            <person name="Pangilinan J."/>
            <person name="Riley R."/>
            <person name="LaButti K."/>
            <person name="Andreopoulos B."/>
            <person name="Lipzen A."/>
            <person name="Chen C."/>
            <person name="Yan M."/>
            <person name="Daum C."/>
            <person name="Ng V."/>
            <person name="Clum A."/>
            <person name="Steindorff A."/>
            <person name="Ohm R.A."/>
            <person name="Martin F."/>
            <person name="Silar P."/>
            <person name="Natvig D.O."/>
            <person name="Lalanne C."/>
            <person name="Gautier V."/>
            <person name="Ament-Velasquez S.L."/>
            <person name="Kruys A."/>
            <person name="Hutchinson M.I."/>
            <person name="Powell A.J."/>
            <person name="Barry K."/>
            <person name="Miller A.N."/>
            <person name="Grigoriev I.V."/>
            <person name="Debuchy R."/>
            <person name="Gladieux P."/>
            <person name="Hiltunen Thoren M."/>
            <person name="Johannesson H."/>
        </authorList>
    </citation>
    <scope>NUCLEOTIDE SEQUENCE</scope>
    <source>
        <strain evidence="1">PSN293</strain>
    </source>
</reference>